<organism evidence="6 7">
    <name type="scientific">Amycolatopsis pretoriensis</name>
    <dbReference type="NCBI Taxonomy" id="218821"/>
    <lineage>
        <taxon>Bacteria</taxon>
        <taxon>Bacillati</taxon>
        <taxon>Actinomycetota</taxon>
        <taxon>Actinomycetes</taxon>
        <taxon>Pseudonocardiales</taxon>
        <taxon>Pseudonocardiaceae</taxon>
        <taxon>Amycolatopsis</taxon>
    </lineage>
</organism>
<evidence type="ECO:0000256" key="4">
    <source>
        <dbReference type="ARBA" id="ARBA00022679"/>
    </source>
</evidence>
<keyword evidence="3" id="KW-0328">Glycosyltransferase</keyword>
<dbReference type="PANTHER" id="PTHR43646">
    <property type="entry name" value="GLYCOSYLTRANSFERASE"/>
    <property type="match status" value="1"/>
</dbReference>
<dbReference type="EMBL" id="FNUJ01000001">
    <property type="protein sequence ID" value="SEF21603.1"/>
    <property type="molecule type" value="Genomic_DNA"/>
</dbReference>
<keyword evidence="5" id="KW-0472">Membrane</keyword>
<reference evidence="7" key="1">
    <citation type="submission" date="2016-10" db="EMBL/GenBank/DDBJ databases">
        <authorList>
            <person name="Varghese N."/>
            <person name="Submissions S."/>
        </authorList>
    </citation>
    <scope>NUCLEOTIDE SEQUENCE [LARGE SCALE GENOMIC DNA]</scope>
    <source>
        <strain evidence="7">DSM 44654</strain>
    </source>
</reference>
<proteinExistence type="predicted"/>
<dbReference type="GO" id="GO:0016757">
    <property type="term" value="F:glycosyltransferase activity"/>
    <property type="evidence" value="ECO:0007669"/>
    <property type="project" value="UniProtKB-KW"/>
</dbReference>
<evidence type="ECO:0000256" key="2">
    <source>
        <dbReference type="ARBA" id="ARBA00022475"/>
    </source>
</evidence>
<protein>
    <submittedName>
        <fullName evidence="6">Glycosyltransferase like family 2</fullName>
    </submittedName>
</protein>
<sequence>MITAVGVVVPARDEAPLVGACVRALDAALRHLPAGVSRAVCVVADRCGDATADVARAAFGEVPGVVVTTRSARTVGEVRDLGVARVRAALGFPVPKRTLLLSTDADTRVTPGWARAHLARARQGYHAIAGTAELAEPFSASARALARYDLVLDRARTADGHGSVYGANLGVRADAFDVVGGFGERATGEDHDLWRRLGQAGFRRCFESRAPVVTSARLAGRAPDGLAALLRGLAEDTLEEDTVA</sequence>
<keyword evidence="2" id="KW-1003">Cell membrane</keyword>
<dbReference type="Gene3D" id="3.90.550.10">
    <property type="entry name" value="Spore Coat Polysaccharide Biosynthesis Protein SpsA, Chain A"/>
    <property type="match status" value="1"/>
</dbReference>
<name>A0A1H5Q676_9PSEU</name>
<evidence type="ECO:0000256" key="1">
    <source>
        <dbReference type="ARBA" id="ARBA00004236"/>
    </source>
</evidence>
<keyword evidence="4 6" id="KW-0808">Transferase</keyword>
<keyword evidence="7" id="KW-1185">Reference proteome</keyword>
<dbReference type="Pfam" id="PF13641">
    <property type="entry name" value="Glyco_tranf_2_3"/>
    <property type="match status" value="1"/>
</dbReference>
<dbReference type="RefSeq" id="WP_086674175.1">
    <property type="nucleotide sequence ID" value="NZ_FNUJ01000001.1"/>
</dbReference>
<dbReference type="STRING" id="218821.SAMN05421837_101958"/>
<dbReference type="GO" id="GO:0005886">
    <property type="term" value="C:plasma membrane"/>
    <property type="evidence" value="ECO:0007669"/>
    <property type="project" value="UniProtKB-SubCell"/>
</dbReference>
<evidence type="ECO:0000256" key="5">
    <source>
        <dbReference type="ARBA" id="ARBA00023136"/>
    </source>
</evidence>
<dbReference type="OrthoDB" id="9777873at2"/>
<dbReference type="SUPFAM" id="SSF53448">
    <property type="entry name" value="Nucleotide-diphospho-sugar transferases"/>
    <property type="match status" value="1"/>
</dbReference>
<dbReference type="AlphaFoldDB" id="A0A1H5Q676"/>
<gene>
    <name evidence="6" type="ORF">SAMN05421837_101958</name>
</gene>
<comment type="subcellular location">
    <subcellularLocation>
        <location evidence="1">Cell membrane</location>
    </subcellularLocation>
</comment>
<evidence type="ECO:0000313" key="6">
    <source>
        <dbReference type="EMBL" id="SEF21603.1"/>
    </source>
</evidence>
<evidence type="ECO:0000313" key="7">
    <source>
        <dbReference type="Proteomes" id="UP000198878"/>
    </source>
</evidence>
<dbReference type="InterPro" id="IPR029044">
    <property type="entry name" value="Nucleotide-diphossugar_trans"/>
</dbReference>
<evidence type="ECO:0000256" key="3">
    <source>
        <dbReference type="ARBA" id="ARBA00022676"/>
    </source>
</evidence>
<accession>A0A1H5Q676</accession>
<dbReference type="PANTHER" id="PTHR43646:SF2">
    <property type="entry name" value="GLYCOSYLTRANSFERASE 2-LIKE DOMAIN-CONTAINING PROTEIN"/>
    <property type="match status" value="1"/>
</dbReference>
<dbReference type="Proteomes" id="UP000198878">
    <property type="component" value="Unassembled WGS sequence"/>
</dbReference>